<sequence>MAEYLAPGVYVEEVASSVKVIEGVGTSTAGFVGVAERGPVNQATLITSISEFHRVFGKPLDIRQEYYLGHAVEAFFREGGTRCYVVRVVHYDDILDNSTMTATPATGTFGFVSGTAELTIEAASAGEFGTGISVAVQNSSKFGTTLSTARAMGTFDRVAVSSGEGMTKGTLLWMVHPILATVAGIEDAALGQLSLTYGSLYSDPEGTAVADGETIAVGALVVTPDFSYMGQTTADVTIAADTDPILTLSNASAGITAPLNDLFDTPIPQGATLWIVPADQQAFAVVDRVETKVVGGNKIVNAVFSGPLTTAVDFPTNTKVLARDYSLYVCEEGDLLETHKHLSSVRENGADWAPNRVNEGPGASRLIRLSQDASVVPIVNAGFTALAGSYSDGLSDLSRFDYVGSPVSRTGIYAFDPVNDVNILAIPYPRFTAATDLSSGAASDDALTHVFKALSSYCEQRSYLFCVLDSKPGLSATDTLTFRNSIGASNYAAYYYPWVKTRPSGETRDFLLPPSGNIVGIYAFTDQKRGVHKAPAGIDVGRVKAATGIEKQITKAEQDGLNNNGIDVIRSFPDTGLNVWGARTMASDAEWKYINVRRLLNFIEQSIDRGTQWVVFEPNDLALWKKIERNIKDFLRTVWRDGALFGQKEDMAFRVRCNRETNSPETIEAGQVITEIAVAPVKPAEFVIFRISQAAAGAAISE</sequence>
<dbReference type="Pfam" id="PF04984">
    <property type="entry name" value="Phage_sheath_1"/>
    <property type="match status" value="1"/>
</dbReference>
<dbReference type="Proteomes" id="UP000005778">
    <property type="component" value="Chromosome"/>
</dbReference>
<evidence type="ECO:0000259" key="2">
    <source>
        <dbReference type="Pfam" id="PF04984"/>
    </source>
</evidence>
<evidence type="ECO:0000256" key="1">
    <source>
        <dbReference type="ARBA" id="ARBA00008005"/>
    </source>
</evidence>
<dbReference type="PANTHER" id="PTHR35861">
    <property type="match status" value="1"/>
</dbReference>
<organism evidence="4 5">
    <name type="scientific">Desulfobacter postgatei 2ac9</name>
    <dbReference type="NCBI Taxonomy" id="879212"/>
    <lineage>
        <taxon>Bacteria</taxon>
        <taxon>Pseudomonadati</taxon>
        <taxon>Thermodesulfobacteriota</taxon>
        <taxon>Desulfobacteria</taxon>
        <taxon>Desulfobacterales</taxon>
        <taxon>Desulfobacteraceae</taxon>
        <taxon>Desulfobacter</taxon>
    </lineage>
</organism>
<dbReference type="STRING" id="879212.DespoDRAFT_03710"/>
<dbReference type="RefSeq" id="WP_004075662.1">
    <property type="nucleotide sequence ID" value="NZ_CM001488.1"/>
</dbReference>
<dbReference type="Pfam" id="PF17482">
    <property type="entry name" value="Phage_sheath_1C"/>
    <property type="match status" value="1"/>
</dbReference>
<evidence type="ECO:0000313" key="4">
    <source>
        <dbReference type="EMBL" id="EIM65449.1"/>
    </source>
</evidence>
<dbReference type="AlphaFoldDB" id="I5B7I6"/>
<protein>
    <submittedName>
        <fullName evidence="4">Phage tail sheath protein FI</fullName>
    </submittedName>
</protein>
<dbReference type="eggNOG" id="COG3497">
    <property type="taxonomic scope" value="Bacteria"/>
</dbReference>
<comment type="similarity">
    <text evidence="1">Belongs to the myoviridae tail sheath protein family.</text>
</comment>
<accession>I5B7I6</accession>
<dbReference type="Gene3D" id="3.40.50.11780">
    <property type="match status" value="2"/>
</dbReference>
<dbReference type="InterPro" id="IPR052042">
    <property type="entry name" value="Tail_sheath_structural"/>
</dbReference>
<reference evidence="4 5" key="1">
    <citation type="submission" date="2011-09" db="EMBL/GenBank/DDBJ databases">
        <authorList>
            <consortium name="US DOE Joint Genome Institute (JGI-PGF)"/>
            <person name="Lucas S."/>
            <person name="Han J."/>
            <person name="Lapidus A."/>
            <person name="Cheng J.-F."/>
            <person name="Goodwin L."/>
            <person name="Pitluck S."/>
            <person name="Peters L."/>
            <person name="Land M.L."/>
            <person name="Hauser L."/>
            <person name="Orellana R."/>
            <person name="Lovley D."/>
            <person name="Woyke T.J."/>
        </authorList>
    </citation>
    <scope>NUCLEOTIDE SEQUENCE [LARGE SCALE GENOMIC DNA]</scope>
    <source>
        <strain evidence="4 5">2ac9</strain>
    </source>
</reference>
<feature type="domain" description="Tail sheath protein C-terminal" evidence="3">
    <location>
        <begin position="587"/>
        <end position="692"/>
    </location>
</feature>
<dbReference type="OrthoDB" id="9767864at2"/>
<keyword evidence="5" id="KW-1185">Reference proteome</keyword>
<feature type="domain" description="Tail sheath protein subtilisin-like" evidence="2">
    <location>
        <begin position="441"/>
        <end position="585"/>
    </location>
</feature>
<dbReference type="InterPro" id="IPR020287">
    <property type="entry name" value="Tail_sheath_C"/>
</dbReference>
<dbReference type="PANTHER" id="PTHR35861:SF1">
    <property type="entry name" value="PHAGE TAIL SHEATH PROTEIN"/>
    <property type="match status" value="1"/>
</dbReference>
<dbReference type="EMBL" id="CM001488">
    <property type="protein sequence ID" value="EIM65449.1"/>
    <property type="molecule type" value="Genomic_DNA"/>
</dbReference>
<dbReference type="InterPro" id="IPR035089">
    <property type="entry name" value="Phage_sheath_subtilisin"/>
</dbReference>
<evidence type="ECO:0000259" key="3">
    <source>
        <dbReference type="Pfam" id="PF17482"/>
    </source>
</evidence>
<proteinExistence type="inferred from homology"/>
<reference evidence="4 5" key="2">
    <citation type="submission" date="2012-02" db="EMBL/GenBank/DDBJ databases">
        <title>Improved High-Quality Draft sequence of Desulfobacter postgatei 2ac9.</title>
        <authorList>
            <consortium name="US DOE Joint Genome Institute"/>
            <person name="Lucas S."/>
            <person name="Han J."/>
            <person name="Lapidus A."/>
            <person name="Cheng J.-F."/>
            <person name="Goodwin L."/>
            <person name="Pitluck S."/>
            <person name="Peters L."/>
            <person name="Ovchinnikova G."/>
            <person name="Held B."/>
            <person name="Detter J.C."/>
            <person name="Han C."/>
            <person name="Tapia R."/>
            <person name="Land M."/>
            <person name="Hauser L."/>
            <person name="Kyrpides N."/>
            <person name="Ivanova N."/>
            <person name="Pagani I."/>
            <person name="Orellana R."/>
            <person name="Lovley D."/>
            <person name="Woyke T."/>
        </authorList>
    </citation>
    <scope>NUCLEOTIDE SEQUENCE [LARGE SCALE GENOMIC DNA]</scope>
    <source>
        <strain evidence="4 5">2ac9</strain>
    </source>
</reference>
<gene>
    <name evidence="4" type="ORF">DespoDRAFT_03710</name>
</gene>
<evidence type="ECO:0000313" key="5">
    <source>
        <dbReference type="Proteomes" id="UP000005778"/>
    </source>
</evidence>
<dbReference type="HOGENOM" id="CLU_009303_1_0_7"/>
<name>I5B7I6_9BACT</name>